<dbReference type="AlphaFoldDB" id="A0A0J6YGR9"/>
<name>A0A0J6YGR9_COCIT</name>
<dbReference type="EMBL" id="DS028096">
    <property type="protein sequence ID" value="KMP06274.1"/>
    <property type="molecule type" value="Genomic_DNA"/>
</dbReference>
<evidence type="ECO:0000256" key="1">
    <source>
        <dbReference type="SAM" id="MobiDB-lite"/>
    </source>
</evidence>
<organism evidence="2 3">
    <name type="scientific">Coccidioides immitis RMSCC 2394</name>
    <dbReference type="NCBI Taxonomy" id="404692"/>
    <lineage>
        <taxon>Eukaryota</taxon>
        <taxon>Fungi</taxon>
        <taxon>Dikarya</taxon>
        <taxon>Ascomycota</taxon>
        <taxon>Pezizomycotina</taxon>
        <taxon>Eurotiomycetes</taxon>
        <taxon>Eurotiomycetidae</taxon>
        <taxon>Onygenales</taxon>
        <taxon>Onygenaceae</taxon>
        <taxon>Coccidioides</taxon>
    </lineage>
</organism>
<proteinExistence type="predicted"/>
<gene>
    <name evidence="2" type="ORF">CIRG_05955</name>
</gene>
<protein>
    <submittedName>
        <fullName evidence="2">Uncharacterized protein</fullName>
    </submittedName>
</protein>
<dbReference type="Proteomes" id="UP000054565">
    <property type="component" value="Unassembled WGS sequence"/>
</dbReference>
<feature type="compositionally biased region" description="Basic and acidic residues" evidence="1">
    <location>
        <begin position="29"/>
        <end position="43"/>
    </location>
</feature>
<evidence type="ECO:0000313" key="2">
    <source>
        <dbReference type="EMBL" id="KMP06274.1"/>
    </source>
</evidence>
<evidence type="ECO:0000313" key="3">
    <source>
        <dbReference type="Proteomes" id="UP000054565"/>
    </source>
</evidence>
<reference evidence="3" key="1">
    <citation type="journal article" date="2010" name="Genome Res.">
        <title>Population genomic sequencing of Coccidioides fungi reveals recent hybridization and transposon control.</title>
        <authorList>
            <person name="Neafsey D.E."/>
            <person name="Barker B.M."/>
            <person name="Sharpton T.J."/>
            <person name="Stajich J.E."/>
            <person name="Park D.J."/>
            <person name="Whiston E."/>
            <person name="Hung C.-Y."/>
            <person name="McMahan C."/>
            <person name="White J."/>
            <person name="Sykes S."/>
            <person name="Heiman D."/>
            <person name="Young S."/>
            <person name="Zeng Q."/>
            <person name="Abouelleil A."/>
            <person name="Aftuck L."/>
            <person name="Bessette D."/>
            <person name="Brown A."/>
            <person name="FitzGerald M."/>
            <person name="Lui A."/>
            <person name="Macdonald J.P."/>
            <person name="Priest M."/>
            <person name="Orbach M.J."/>
            <person name="Galgiani J.N."/>
            <person name="Kirkland T.N."/>
            <person name="Cole G.T."/>
            <person name="Birren B.W."/>
            <person name="Henn M.R."/>
            <person name="Taylor J.W."/>
            <person name="Rounsley S.D."/>
        </authorList>
    </citation>
    <scope>NUCLEOTIDE SEQUENCE [LARGE SCALE GENOMIC DNA]</scope>
    <source>
        <strain evidence="3">RMSCC 2394</strain>
    </source>
</reference>
<feature type="region of interest" description="Disordered" evidence="1">
    <location>
        <begin position="29"/>
        <end position="51"/>
    </location>
</feature>
<sequence length="171" mass="18540">MKAPVSKLDKTTMHIDCKSVRIDFRERVAEEGARPPGQDDRNSRSSPPLLVSSDLGSSSLANVVSFFEAGCTEYSACSFGQATTAPWNPQRTIFKKFSIHSDSIRPCMNGERDLATIILPGLATSSNARGVLLSSFSRPKGTWGLSSSACPNREICGVALRSSRQPLSFRL</sequence>
<accession>A0A0J6YGR9</accession>